<dbReference type="PROSITE" id="PS51832">
    <property type="entry name" value="HD_GYP"/>
    <property type="match status" value="1"/>
</dbReference>
<dbReference type="InterPro" id="IPR006675">
    <property type="entry name" value="HDIG_dom"/>
</dbReference>
<dbReference type="SUPFAM" id="SSF109604">
    <property type="entry name" value="HD-domain/PDEase-like"/>
    <property type="match status" value="2"/>
</dbReference>
<dbReference type="NCBIfam" id="TIGR00277">
    <property type="entry name" value="HDIG"/>
    <property type="match status" value="1"/>
</dbReference>
<dbReference type="AlphaFoldDB" id="A0A2N9YA92"/>
<dbReference type="InterPro" id="IPR006674">
    <property type="entry name" value="HD_domain"/>
</dbReference>
<dbReference type="Pfam" id="PF13487">
    <property type="entry name" value="HD_5"/>
    <property type="match status" value="1"/>
</dbReference>
<dbReference type="PROSITE" id="PS51831">
    <property type="entry name" value="HD"/>
    <property type="match status" value="1"/>
</dbReference>
<dbReference type="PANTHER" id="PTHR43155">
    <property type="entry name" value="CYCLIC DI-GMP PHOSPHODIESTERASE PA4108-RELATED"/>
    <property type="match status" value="1"/>
</dbReference>
<sequence length="418" mass="47413">MLEKPMTIKIKLREVIYALADALDLVGIDEVEHGKRVGYMSVECGKQLGLKQETLDILFHAALLHDCGVSSSNSLQHLIKEMEWNNVDEHCRRGSELLLSVEPFAHLTPVIRHHHTHWDMLQDVNITANNAQLSNLIFLMDRVDALAASQEGKDILSKRAFIQKTITQYGGSLFSPELIELFLSVSAKEAFWITLETRHLCHYLREKEEVKDAIIIDFQELKQIAGIFANIVDAKSAYTHEHSLGVSNLAHLLAQKCNLSFATCEKLEVAGLLHDLGKLQVPDTILEKPGILTAEERTVISRHSFETYQILKKISGIEDIAEWAGFHHETPGGHGYPFQLKDQELRLEARIIGVADVFQALAQKRPYRDPMPIAQIMRMLKEFARENRLDGNLIHLVENNLEECWQAALCYDRTKLSS</sequence>
<evidence type="ECO:0000313" key="3">
    <source>
        <dbReference type="EMBL" id="AUI67377.2"/>
    </source>
</evidence>
<proteinExistence type="predicted"/>
<name>A0A2N9YA92_9GAMM</name>
<protein>
    <submittedName>
        <fullName evidence="3">HD domain-containing protein</fullName>
    </submittedName>
</protein>
<dbReference type="PANTHER" id="PTHR43155:SF1">
    <property type="entry name" value="3'3'-CGAMP-SPECIFIC PHOSPHODIESTERASE 1"/>
    <property type="match status" value="1"/>
</dbReference>
<dbReference type="Proteomes" id="UP000234271">
    <property type="component" value="Chromosome"/>
</dbReference>
<evidence type="ECO:0000259" key="2">
    <source>
        <dbReference type="PROSITE" id="PS51832"/>
    </source>
</evidence>
<dbReference type="EMBL" id="CP018889">
    <property type="protein sequence ID" value="AUI67377.2"/>
    <property type="molecule type" value="Genomic_DNA"/>
</dbReference>
<dbReference type="GO" id="GO:0008081">
    <property type="term" value="F:phosphoric diester hydrolase activity"/>
    <property type="evidence" value="ECO:0007669"/>
    <property type="project" value="UniProtKB-ARBA"/>
</dbReference>
<accession>A0A2N9YA92</accession>
<dbReference type="CDD" id="cd00077">
    <property type="entry name" value="HDc"/>
    <property type="match status" value="2"/>
</dbReference>
<feature type="domain" description="HD-GYP" evidence="2">
    <location>
        <begin position="217"/>
        <end position="413"/>
    </location>
</feature>
<dbReference type="Gene3D" id="1.10.3210.10">
    <property type="entry name" value="Hypothetical protein af1432"/>
    <property type="match status" value="2"/>
</dbReference>
<organism evidence="3 4">
    <name type="scientific">Beggiatoa leptomitoformis</name>
    <dbReference type="NCBI Taxonomy" id="288004"/>
    <lineage>
        <taxon>Bacteria</taxon>
        <taxon>Pseudomonadati</taxon>
        <taxon>Pseudomonadota</taxon>
        <taxon>Gammaproteobacteria</taxon>
        <taxon>Thiotrichales</taxon>
        <taxon>Thiotrichaceae</taxon>
        <taxon>Beggiatoa</taxon>
    </lineage>
</organism>
<dbReference type="InterPro" id="IPR003607">
    <property type="entry name" value="HD/PDEase_dom"/>
</dbReference>
<dbReference type="InterPro" id="IPR037522">
    <property type="entry name" value="HD_GYP_dom"/>
</dbReference>
<dbReference type="SMART" id="SM00471">
    <property type="entry name" value="HDc"/>
    <property type="match status" value="2"/>
</dbReference>
<evidence type="ECO:0000313" key="4">
    <source>
        <dbReference type="Proteomes" id="UP000234271"/>
    </source>
</evidence>
<reference evidence="4" key="1">
    <citation type="submission" date="2016-12" db="EMBL/GenBank/DDBJ databases">
        <title>Complete Genome Sequence of Beggiatoa leptomitiformis D-401.</title>
        <authorList>
            <person name="Fomenkov A."/>
            <person name="Vincze T."/>
            <person name="Grabovich M."/>
            <person name="Anton B.P."/>
            <person name="Dubinina G."/>
            <person name="Orlova M."/>
            <person name="Belousova E."/>
            <person name="Roberts R.J."/>
        </authorList>
    </citation>
    <scope>NUCLEOTIDE SEQUENCE [LARGE SCALE GENOMIC DNA]</scope>
    <source>
        <strain evidence="4">D-401</strain>
    </source>
</reference>
<keyword evidence="4" id="KW-1185">Reference proteome</keyword>
<feature type="domain" description="HD" evidence="1">
    <location>
        <begin position="239"/>
        <end position="361"/>
    </location>
</feature>
<dbReference type="STRING" id="288004.AL038_05170"/>
<evidence type="ECO:0000259" key="1">
    <source>
        <dbReference type="PROSITE" id="PS51831"/>
    </source>
</evidence>
<gene>
    <name evidence="3" type="ORF">BLE401_00815</name>
</gene>
<dbReference type="Pfam" id="PF01966">
    <property type="entry name" value="HD"/>
    <property type="match status" value="1"/>
</dbReference>